<evidence type="ECO:0000313" key="1">
    <source>
        <dbReference type="EMBL" id="KFM83276.1"/>
    </source>
</evidence>
<evidence type="ECO:0000313" key="2">
    <source>
        <dbReference type="Proteomes" id="UP000054359"/>
    </source>
</evidence>
<dbReference type="EMBL" id="KL816436">
    <property type="protein sequence ID" value="KFM83276.1"/>
    <property type="molecule type" value="Genomic_DNA"/>
</dbReference>
<protein>
    <submittedName>
        <fullName evidence="1">Uncharacterized protein</fullName>
    </submittedName>
</protein>
<accession>A0A087V0Y7</accession>
<feature type="non-terminal residue" evidence="1">
    <location>
        <position position="83"/>
    </location>
</feature>
<dbReference type="AlphaFoldDB" id="A0A087V0Y7"/>
<dbReference type="Proteomes" id="UP000054359">
    <property type="component" value="Unassembled WGS sequence"/>
</dbReference>
<reference evidence="1 2" key="1">
    <citation type="submission" date="2013-11" db="EMBL/GenBank/DDBJ databases">
        <title>Genome sequencing of Stegodyphus mimosarum.</title>
        <authorList>
            <person name="Bechsgaard J."/>
        </authorList>
    </citation>
    <scope>NUCLEOTIDE SEQUENCE [LARGE SCALE GENOMIC DNA]</scope>
</reference>
<name>A0A087V0Y7_STEMI</name>
<organism evidence="1 2">
    <name type="scientific">Stegodyphus mimosarum</name>
    <name type="common">African social velvet spider</name>
    <dbReference type="NCBI Taxonomy" id="407821"/>
    <lineage>
        <taxon>Eukaryota</taxon>
        <taxon>Metazoa</taxon>
        <taxon>Ecdysozoa</taxon>
        <taxon>Arthropoda</taxon>
        <taxon>Chelicerata</taxon>
        <taxon>Arachnida</taxon>
        <taxon>Araneae</taxon>
        <taxon>Araneomorphae</taxon>
        <taxon>Entelegynae</taxon>
        <taxon>Eresoidea</taxon>
        <taxon>Eresidae</taxon>
        <taxon>Stegodyphus</taxon>
    </lineage>
</organism>
<proteinExistence type="predicted"/>
<gene>
    <name evidence="1" type="ORF">X975_14190</name>
</gene>
<keyword evidence="2" id="KW-1185">Reference proteome</keyword>
<sequence>MDYLTSRSFCLAAGGLPLRRKKKVLSLPLYDNMYQFSSQRYMCQTYTPNERNIFLLSAYFLCCKSFQNVRNISLSLFAPVQKE</sequence>